<sequence length="422" mass="45591">MTVSKPIWSLHGTWTRLAANDRLRRSSQALSIIRNTAYIFGGELQPRQPVDNRIDTVALTTSTKPTANPRPSSPLSLTPAPSPRVGAPSTTLQQSLYIFSGRGGTAMAPLDEAGAVWAFDTLASTWTLLTPADATAPCPPPRSYHCTASDGAHMLFIHAGCPASGRLNDLWAFDTRERTWRQCKDAPGPARGGASLAFSAGKLYRMNGFDGQAEVGGVVDEYNIATDSWRSNAFTADGKDGPEARSPLNSELIALGFRTSNLTATMAPSFAAHKDAKELSNVLRRLESELHSVKAIIGMIDGVEDPQTASVAAKFVRLKDVQYKLVKLLEELEPPKVGKPIGRGNSCTRQLVQGDANGKRPKTALDELEQAKSALLLKIQISNVGVIKTMEKRLVASNFWRMQKSFNASTKHCGRRPLAAKG</sequence>
<feature type="compositionally biased region" description="Low complexity" evidence="3">
    <location>
        <begin position="69"/>
        <end position="79"/>
    </location>
</feature>
<dbReference type="SUPFAM" id="SSF117281">
    <property type="entry name" value="Kelch motif"/>
    <property type="match status" value="1"/>
</dbReference>
<dbReference type="PANTHER" id="PTHR47435:SF4">
    <property type="entry name" value="KELCH REPEAT PROTEIN (AFU_ORTHOLOGUE AFUA_5G12780)"/>
    <property type="match status" value="1"/>
</dbReference>
<dbReference type="Gene3D" id="2.120.10.80">
    <property type="entry name" value="Kelch-type beta propeller"/>
    <property type="match status" value="1"/>
</dbReference>
<gene>
    <name evidence="4" type="ORF">EX895_003629</name>
</gene>
<comment type="caution">
    <text evidence="4">The sequence shown here is derived from an EMBL/GenBank/DDBJ whole genome shotgun (WGS) entry which is preliminary data.</text>
</comment>
<dbReference type="AlphaFoldDB" id="A0A4U7KVD0"/>
<evidence type="ECO:0000256" key="3">
    <source>
        <dbReference type="SAM" id="MobiDB-lite"/>
    </source>
</evidence>
<reference evidence="4 5" key="1">
    <citation type="submission" date="2019-05" db="EMBL/GenBank/DDBJ databases">
        <title>Sporisorium graminicola CBS 10092 draft sequencing and annotation.</title>
        <authorList>
            <person name="Solano-Gonzalez S."/>
            <person name="Caddick M.X."/>
            <person name="Darby A."/>
        </authorList>
    </citation>
    <scope>NUCLEOTIDE SEQUENCE [LARGE SCALE GENOMIC DNA]</scope>
    <source>
        <strain evidence="4 5">CBS 10092</strain>
    </source>
</reference>
<evidence type="ECO:0000313" key="4">
    <source>
        <dbReference type="EMBL" id="TKY86952.1"/>
    </source>
</evidence>
<dbReference type="Pfam" id="PF24681">
    <property type="entry name" value="Kelch_KLHDC2_KLHL20_DRC7"/>
    <property type="match status" value="1"/>
</dbReference>
<keyword evidence="2" id="KW-0408">Iron</keyword>
<dbReference type="RefSeq" id="XP_029738937.1">
    <property type="nucleotide sequence ID" value="XM_029884227.1"/>
</dbReference>
<keyword evidence="5" id="KW-1185">Reference proteome</keyword>
<dbReference type="OrthoDB" id="10250130at2759"/>
<organism evidence="4 5">
    <name type="scientific">Sporisorium graminicola</name>
    <dbReference type="NCBI Taxonomy" id="280036"/>
    <lineage>
        <taxon>Eukaryota</taxon>
        <taxon>Fungi</taxon>
        <taxon>Dikarya</taxon>
        <taxon>Basidiomycota</taxon>
        <taxon>Ustilaginomycotina</taxon>
        <taxon>Ustilaginomycetes</taxon>
        <taxon>Ustilaginales</taxon>
        <taxon>Ustilaginaceae</taxon>
        <taxon>Sporisorium</taxon>
    </lineage>
</organism>
<dbReference type="GO" id="GO:0019760">
    <property type="term" value="P:glucosinolate metabolic process"/>
    <property type="evidence" value="ECO:0007669"/>
    <property type="project" value="UniProtKB-ARBA"/>
</dbReference>
<keyword evidence="1" id="KW-0677">Repeat</keyword>
<dbReference type="Proteomes" id="UP000306050">
    <property type="component" value="Chromosome SGRAM_22"/>
</dbReference>
<protein>
    <submittedName>
        <fullName evidence="4">Uncharacterized protein</fullName>
    </submittedName>
</protein>
<name>A0A4U7KVD0_9BASI</name>
<dbReference type="KEGG" id="sgra:EX895_003629"/>
<accession>A0A4U7KVD0</accession>
<dbReference type="GeneID" id="40726524"/>
<proteinExistence type="predicted"/>
<dbReference type="EMBL" id="SRRM01000014">
    <property type="protein sequence ID" value="TKY86952.1"/>
    <property type="molecule type" value="Genomic_DNA"/>
</dbReference>
<dbReference type="InterPro" id="IPR015915">
    <property type="entry name" value="Kelch-typ_b-propeller"/>
</dbReference>
<feature type="region of interest" description="Disordered" evidence="3">
    <location>
        <begin position="60"/>
        <end position="88"/>
    </location>
</feature>
<dbReference type="PANTHER" id="PTHR47435">
    <property type="entry name" value="KELCH REPEAT PROTEIN (AFU_ORTHOLOGUE AFUA_5G12780)"/>
    <property type="match status" value="1"/>
</dbReference>
<evidence type="ECO:0000313" key="5">
    <source>
        <dbReference type="Proteomes" id="UP000306050"/>
    </source>
</evidence>
<evidence type="ECO:0000256" key="1">
    <source>
        <dbReference type="ARBA" id="ARBA00022737"/>
    </source>
</evidence>
<evidence type="ECO:0000256" key="2">
    <source>
        <dbReference type="ARBA" id="ARBA00023004"/>
    </source>
</evidence>